<organism evidence="1 2">
    <name type="scientific">Cercopithifilaria johnstoni</name>
    <dbReference type="NCBI Taxonomy" id="2874296"/>
    <lineage>
        <taxon>Eukaryota</taxon>
        <taxon>Metazoa</taxon>
        <taxon>Ecdysozoa</taxon>
        <taxon>Nematoda</taxon>
        <taxon>Chromadorea</taxon>
        <taxon>Rhabditida</taxon>
        <taxon>Spirurina</taxon>
        <taxon>Spiruromorpha</taxon>
        <taxon>Filarioidea</taxon>
        <taxon>Onchocercidae</taxon>
        <taxon>Cercopithifilaria</taxon>
    </lineage>
</organism>
<dbReference type="EMBL" id="CAKAEH010000961">
    <property type="protein sequence ID" value="CAG9532382.1"/>
    <property type="molecule type" value="Genomic_DNA"/>
</dbReference>
<protein>
    <submittedName>
        <fullName evidence="1">Uncharacterized protein</fullName>
    </submittedName>
</protein>
<reference evidence="1" key="1">
    <citation type="submission" date="2021-09" db="EMBL/GenBank/DDBJ databases">
        <authorList>
            <consortium name="Pathogen Informatics"/>
        </authorList>
    </citation>
    <scope>NUCLEOTIDE SEQUENCE</scope>
</reference>
<gene>
    <name evidence="1" type="ORF">CJOHNSTONI_LOCUS2695</name>
</gene>
<dbReference type="OrthoDB" id="418445at2759"/>
<comment type="caution">
    <text evidence="1">The sequence shown here is derived from an EMBL/GenBank/DDBJ whole genome shotgun (WGS) entry which is preliminary data.</text>
</comment>
<evidence type="ECO:0000313" key="1">
    <source>
        <dbReference type="EMBL" id="CAG9532382.1"/>
    </source>
</evidence>
<dbReference type="InterPro" id="IPR015946">
    <property type="entry name" value="KH_dom-like_a/b"/>
</dbReference>
<dbReference type="InterPro" id="IPR023799">
    <property type="entry name" value="RbfA_dom_sf"/>
</dbReference>
<evidence type="ECO:0000313" key="2">
    <source>
        <dbReference type="Proteomes" id="UP000746747"/>
    </source>
</evidence>
<name>A0A8J2M0C3_9BILA</name>
<proteinExistence type="predicted"/>
<dbReference type="SUPFAM" id="SSF89919">
    <property type="entry name" value="Ribosome-binding factor A, RbfA"/>
    <property type="match status" value="1"/>
</dbReference>
<dbReference type="PANTHER" id="PTHR14725">
    <property type="entry name" value="RIBOSOME-BINDING FACTOR A, MITOCHONDRIAL-RELATED"/>
    <property type="match status" value="1"/>
</dbReference>
<keyword evidence="2" id="KW-1185">Reference proteome</keyword>
<dbReference type="InterPro" id="IPR039212">
    <property type="entry name" value="RBFA_mitochondrial"/>
</dbReference>
<sequence length="236" mass="27009">MQTSVQILMKGIMPVNVPVRNIIGSMTIHSYMNPCKRQTGRGHANYLMHRDLPRFIVAKKKSFTRTVAQLVGVDSGLDKAMLMLDVGKKPKQRKLSEIKRNRLGRMFLEYIFQILCEHDRFCGIEGLELYKVDVGPTFKVMDVYWLAKGSKSDEVAEKVLKESENFVRKKLSELLSSHNVPRLTFIAERKQLVEQEMNLLFERADYGMQYRALSHTGAVLGSMADAGHLKTKIMDK</sequence>
<dbReference type="AlphaFoldDB" id="A0A8J2M0C3"/>
<accession>A0A8J2M0C3</accession>
<dbReference type="Proteomes" id="UP000746747">
    <property type="component" value="Unassembled WGS sequence"/>
</dbReference>
<dbReference type="Gene3D" id="3.30.300.20">
    <property type="match status" value="1"/>
</dbReference>
<dbReference type="PANTHER" id="PTHR14725:SF0">
    <property type="entry name" value="RIBOSOME-BINDING FACTOR A, MITOCHONDRIAL-RELATED"/>
    <property type="match status" value="1"/>
</dbReference>